<dbReference type="AlphaFoldDB" id="A0A7Z7LHT2"/>
<dbReference type="Proteomes" id="UP000250796">
    <property type="component" value="Chromosome MESINF"/>
</dbReference>
<dbReference type="Pfam" id="PF03450">
    <property type="entry name" value="CO_deh_flav_C"/>
    <property type="match status" value="1"/>
</dbReference>
<dbReference type="Pfam" id="PF00941">
    <property type="entry name" value="FAD_binding_5"/>
    <property type="match status" value="1"/>
</dbReference>
<dbReference type="InterPro" id="IPR036683">
    <property type="entry name" value="CO_DH_flav_C_dom_sf"/>
</dbReference>
<dbReference type="InterPro" id="IPR036318">
    <property type="entry name" value="FAD-bd_PCMH-like_sf"/>
</dbReference>
<dbReference type="Gene3D" id="3.30.465.10">
    <property type="match status" value="1"/>
</dbReference>
<dbReference type="InterPro" id="IPR051312">
    <property type="entry name" value="Diverse_Substr_Oxidored"/>
</dbReference>
<dbReference type="KEGG" id="minf:MESINF_2775"/>
<dbReference type="InterPro" id="IPR002346">
    <property type="entry name" value="Mopterin_DH_FAD-bd"/>
</dbReference>
<proteinExistence type="predicted"/>
<evidence type="ECO:0000259" key="1">
    <source>
        <dbReference type="PROSITE" id="PS51387"/>
    </source>
</evidence>
<feature type="domain" description="FAD-binding PCMH-type" evidence="1">
    <location>
        <begin position="1"/>
        <end position="170"/>
    </location>
</feature>
<organism evidence="2 3">
    <name type="scientific">Mesotoga infera</name>
    <dbReference type="NCBI Taxonomy" id="1236046"/>
    <lineage>
        <taxon>Bacteria</taxon>
        <taxon>Thermotogati</taxon>
        <taxon>Thermotogota</taxon>
        <taxon>Thermotogae</taxon>
        <taxon>Kosmotogales</taxon>
        <taxon>Kosmotogaceae</taxon>
        <taxon>Mesotoga</taxon>
    </lineage>
</organism>
<dbReference type="GO" id="GO:0071949">
    <property type="term" value="F:FAD binding"/>
    <property type="evidence" value="ECO:0007669"/>
    <property type="project" value="InterPro"/>
</dbReference>
<accession>A0A7Z7LHT2</accession>
<dbReference type="PANTHER" id="PTHR42659">
    <property type="entry name" value="XANTHINE DEHYDROGENASE SUBUNIT C-RELATED"/>
    <property type="match status" value="1"/>
</dbReference>
<dbReference type="SUPFAM" id="SSF56176">
    <property type="entry name" value="FAD-binding/transporter-associated domain-like"/>
    <property type="match status" value="1"/>
</dbReference>
<dbReference type="PANTHER" id="PTHR42659:SF9">
    <property type="entry name" value="XANTHINE DEHYDROGENASE FAD-BINDING SUBUNIT XDHB-RELATED"/>
    <property type="match status" value="1"/>
</dbReference>
<keyword evidence="3" id="KW-1185">Reference proteome</keyword>
<dbReference type="GO" id="GO:0016491">
    <property type="term" value="F:oxidoreductase activity"/>
    <property type="evidence" value="ECO:0007669"/>
    <property type="project" value="InterPro"/>
</dbReference>
<evidence type="ECO:0000313" key="2">
    <source>
        <dbReference type="EMBL" id="SSC14215.1"/>
    </source>
</evidence>
<dbReference type="Gene3D" id="3.30.390.50">
    <property type="entry name" value="CO dehydrogenase flavoprotein, C-terminal domain"/>
    <property type="match status" value="1"/>
</dbReference>
<dbReference type="EMBL" id="LS974202">
    <property type="protein sequence ID" value="SSC14215.1"/>
    <property type="molecule type" value="Genomic_DNA"/>
</dbReference>
<name>A0A7Z7LHT2_9BACT</name>
<dbReference type="InterPro" id="IPR016169">
    <property type="entry name" value="FAD-bd_PCMH_sub2"/>
</dbReference>
<dbReference type="RefSeq" id="WP_169700612.1">
    <property type="nucleotide sequence ID" value="NZ_LS974202.1"/>
</dbReference>
<dbReference type="SUPFAM" id="SSF55447">
    <property type="entry name" value="CO dehydrogenase flavoprotein C-terminal domain-like"/>
    <property type="match status" value="1"/>
</dbReference>
<gene>
    <name evidence="2" type="ORF">MESINF_2775</name>
</gene>
<dbReference type="PROSITE" id="PS51387">
    <property type="entry name" value="FAD_PCMH"/>
    <property type="match status" value="1"/>
</dbReference>
<evidence type="ECO:0000313" key="3">
    <source>
        <dbReference type="Proteomes" id="UP000250796"/>
    </source>
</evidence>
<dbReference type="InterPro" id="IPR016166">
    <property type="entry name" value="FAD-bd_PCMH"/>
</dbReference>
<reference evidence="2 3" key="1">
    <citation type="submission" date="2017-01" db="EMBL/GenBank/DDBJ databases">
        <authorList>
            <person name="Erauso G."/>
        </authorList>
    </citation>
    <scope>NUCLEOTIDE SEQUENCE [LARGE SCALE GENOMIC DNA]</scope>
    <source>
        <strain evidence="2">MESINF1</strain>
    </source>
</reference>
<protein>
    <submittedName>
        <fullName evidence="2">Molybdopterin dehydrogenase FAD-binding</fullName>
    </submittedName>
</protein>
<dbReference type="InterPro" id="IPR005107">
    <property type="entry name" value="CO_DH_flav_C"/>
</dbReference>
<sequence>MLSNVKEYFRPKTVEEAFEIMEADREHSIFLSGGTIVALMESSRIERIIDLKNLRFDSVSIKEDEIVVGATTTVEAFRKDPLVRKEFGDFFYDSFSLVGSWQIRNMATIGGSIAPKLGWSDVSACLLAAGAGLIVYGSDGYRKMLLSDYFALPAGEKPLITHIIIKKDGWISAFEKFSKTTFDIATVNVALSIMPERGRIKAARVVCGSRPQYPMRFDTIESALEELEINDLMPSIVRSLVFDNFTGGSNMLASFEYRKHLASVMAQKAAEKIKEMVI</sequence>
<dbReference type="SMART" id="SM01092">
    <property type="entry name" value="CO_deh_flav_C"/>
    <property type="match status" value="1"/>
</dbReference>